<comment type="caution">
    <text evidence="1">The sequence shown here is derived from an EMBL/GenBank/DDBJ whole genome shotgun (WGS) entry which is preliminary data.</text>
</comment>
<organism evidence="1 2">
    <name type="scientific">Portunus trituberculatus</name>
    <name type="common">Swimming crab</name>
    <name type="synonym">Neptunus trituberculatus</name>
    <dbReference type="NCBI Taxonomy" id="210409"/>
    <lineage>
        <taxon>Eukaryota</taxon>
        <taxon>Metazoa</taxon>
        <taxon>Ecdysozoa</taxon>
        <taxon>Arthropoda</taxon>
        <taxon>Crustacea</taxon>
        <taxon>Multicrustacea</taxon>
        <taxon>Malacostraca</taxon>
        <taxon>Eumalacostraca</taxon>
        <taxon>Eucarida</taxon>
        <taxon>Decapoda</taxon>
        <taxon>Pleocyemata</taxon>
        <taxon>Brachyura</taxon>
        <taxon>Eubrachyura</taxon>
        <taxon>Portunoidea</taxon>
        <taxon>Portunidae</taxon>
        <taxon>Portuninae</taxon>
        <taxon>Portunus</taxon>
    </lineage>
</organism>
<dbReference type="Proteomes" id="UP000324222">
    <property type="component" value="Unassembled WGS sequence"/>
</dbReference>
<gene>
    <name evidence="1" type="ORF">E2C01_066694</name>
</gene>
<keyword evidence="2" id="KW-1185">Reference proteome</keyword>
<proteinExistence type="predicted"/>
<sequence>MSPDRAGGLGGRGFVSGVTQEMPRRVGILLAARLLRQSSLLHSPTMPSSPRSLLLRLSSELLLHFASPGKLPKRTSSYSQRCGVIFLSV</sequence>
<accession>A0A5B7HRK1</accession>
<name>A0A5B7HRK1_PORTR</name>
<dbReference type="AlphaFoldDB" id="A0A5B7HRK1"/>
<dbReference type="EMBL" id="VSRR010034660">
    <property type="protein sequence ID" value="MPC72389.1"/>
    <property type="molecule type" value="Genomic_DNA"/>
</dbReference>
<evidence type="ECO:0000313" key="2">
    <source>
        <dbReference type="Proteomes" id="UP000324222"/>
    </source>
</evidence>
<reference evidence="1 2" key="1">
    <citation type="submission" date="2019-05" db="EMBL/GenBank/DDBJ databases">
        <title>Another draft genome of Portunus trituberculatus and its Hox gene families provides insights of decapod evolution.</title>
        <authorList>
            <person name="Jeong J.-H."/>
            <person name="Song I."/>
            <person name="Kim S."/>
            <person name="Choi T."/>
            <person name="Kim D."/>
            <person name="Ryu S."/>
            <person name="Kim W."/>
        </authorList>
    </citation>
    <scope>NUCLEOTIDE SEQUENCE [LARGE SCALE GENOMIC DNA]</scope>
    <source>
        <tissue evidence="1">Muscle</tissue>
    </source>
</reference>
<protein>
    <submittedName>
        <fullName evidence="1">Uncharacterized protein</fullName>
    </submittedName>
</protein>
<evidence type="ECO:0000313" key="1">
    <source>
        <dbReference type="EMBL" id="MPC72389.1"/>
    </source>
</evidence>